<keyword evidence="2" id="KW-0812">Transmembrane</keyword>
<proteinExistence type="predicted"/>
<evidence type="ECO:0000313" key="3">
    <source>
        <dbReference type="EMBL" id="SER44279.1"/>
    </source>
</evidence>
<accession>A0A1H9P8Z0</accession>
<keyword evidence="4" id="KW-1185">Reference proteome</keyword>
<evidence type="ECO:0000313" key="4">
    <source>
        <dbReference type="Proteomes" id="UP000199028"/>
    </source>
</evidence>
<reference evidence="4" key="1">
    <citation type="submission" date="2016-10" db="EMBL/GenBank/DDBJ databases">
        <authorList>
            <person name="Varghese N."/>
            <person name="Submissions S."/>
        </authorList>
    </citation>
    <scope>NUCLEOTIDE SEQUENCE [LARGE SCALE GENOMIC DNA]</scope>
    <source>
        <strain evidence="4">CGMCC 4.578</strain>
    </source>
</reference>
<dbReference type="AlphaFoldDB" id="A0A1H9P8Z0"/>
<feature type="region of interest" description="Disordered" evidence="1">
    <location>
        <begin position="94"/>
        <end position="137"/>
    </location>
</feature>
<dbReference type="OrthoDB" id="3699506at2"/>
<feature type="transmembrane region" description="Helical" evidence="2">
    <location>
        <begin position="12"/>
        <end position="30"/>
    </location>
</feature>
<gene>
    <name evidence="3" type="ORF">SAMN05216195_105204</name>
</gene>
<feature type="transmembrane region" description="Helical" evidence="2">
    <location>
        <begin position="63"/>
        <end position="82"/>
    </location>
</feature>
<keyword evidence="2" id="KW-0472">Membrane</keyword>
<keyword evidence="2" id="KW-1133">Transmembrane helix</keyword>
<dbReference type="RefSeq" id="WP_090066013.1">
    <property type="nucleotide sequence ID" value="NZ_FOFT01000005.1"/>
</dbReference>
<organism evidence="3 4">
    <name type="scientific">Lentzea flaviverrucosa</name>
    <dbReference type="NCBI Taxonomy" id="200379"/>
    <lineage>
        <taxon>Bacteria</taxon>
        <taxon>Bacillati</taxon>
        <taxon>Actinomycetota</taxon>
        <taxon>Actinomycetes</taxon>
        <taxon>Pseudonocardiales</taxon>
        <taxon>Pseudonocardiaceae</taxon>
        <taxon>Lentzea</taxon>
    </lineage>
</organism>
<feature type="transmembrane region" description="Helical" evidence="2">
    <location>
        <begin position="36"/>
        <end position="56"/>
    </location>
</feature>
<dbReference type="EMBL" id="FOFT01000005">
    <property type="protein sequence ID" value="SER44279.1"/>
    <property type="molecule type" value="Genomic_DNA"/>
</dbReference>
<feature type="compositionally biased region" description="Low complexity" evidence="1">
    <location>
        <begin position="94"/>
        <end position="122"/>
    </location>
</feature>
<name>A0A1H9P8Z0_9PSEU</name>
<sequence>MTENENNRGWQWLLPVSLVADVSAIVTVLSGSASTAALVIGVVALLIGAGLVAAKIGKPVDKVVLLAIVGIIAGTAAVTVVATRALTVVPGQVSGAASSGSATTTLPSMNTGTSPAARTTTTTPPPEEAPGVRRTSKDRLIQLTQGYGVDLDSTALDWGAVRTNESDQRYDLSYDGYNLTAREDLAPVKADATLDDCVSAGYKRSMNGKGIAPDATFCVKTNGGTFARVRLADVRSGELLVLDALVWDPKS</sequence>
<evidence type="ECO:0000256" key="1">
    <source>
        <dbReference type="SAM" id="MobiDB-lite"/>
    </source>
</evidence>
<dbReference type="Proteomes" id="UP000199028">
    <property type="component" value="Unassembled WGS sequence"/>
</dbReference>
<protein>
    <submittedName>
        <fullName evidence="3">Uncharacterized protein</fullName>
    </submittedName>
</protein>
<evidence type="ECO:0000256" key="2">
    <source>
        <dbReference type="SAM" id="Phobius"/>
    </source>
</evidence>